<keyword evidence="3" id="KW-1185">Reference proteome</keyword>
<evidence type="ECO:0000313" key="3">
    <source>
        <dbReference type="Proteomes" id="UP001597045"/>
    </source>
</evidence>
<reference evidence="3" key="1">
    <citation type="journal article" date="2019" name="Int. J. Syst. Evol. Microbiol.">
        <title>The Global Catalogue of Microorganisms (GCM) 10K type strain sequencing project: providing services to taxonomists for standard genome sequencing and annotation.</title>
        <authorList>
            <consortium name="The Broad Institute Genomics Platform"/>
            <consortium name="The Broad Institute Genome Sequencing Center for Infectious Disease"/>
            <person name="Wu L."/>
            <person name="Ma J."/>
        </authorList>
    </citation>
    <scope>NUCLEOTIDE SEQUENCE [LARGE SCALE GENOMIC DNA]</scope>
    <source>
        <strain evidence="3">JCM 31486</strain>
    </source>
</reference>
<protein>
    <submittedName>
        <fullName evidence="2">Uncharacterized protein</fullName>
    </submittedName>
</protein>
<sequence length="85" mass="9035">MNDSEVSEAEEDRAASVKDQLSNMYDLLGLSATMFDGRPQADIIQMATAFVSSLRGCEFEASCLSSDDAPATGPPTGDDTVRLVD</sequence>
<accession>A0ABW3MJ42</accession>
<evidence type="ECO:0000313" key="2">
    <source>
        <dbReference type="EMBL" id="MFD1050702.1"/>
    </source>
</evidence>
<gene>
    <name evidence="2" type="ORF">ACFQ1S_36835</name>
</gene>
<organism evidence="2 3">
    <name type="scientific">Kibdelosporangium lantanae</name>
    <dbReference type="NCBI Taxonomy" id="1497396"/>
    <lineage>
        <taxon>Bacteria</taxon>
        <taxon>Bacillati</taxon>
        <taxon>Actinomycetota</taxon>
        <taxon>Actinomycetes</taxon>
        <taxon>Pseudonocardiales</taxon>
        <taxon>Pseudonocardiaceae</taxon>
        <taxon>Kibdelosporangium</taxon>
    </lineage>
</organism>
<dbReference type="Proteomes" id="UP001597045">
    <property type="component" value="Unassembled WGS sequence"/>
</dbReference>
<dbReference type="EMBL" id="JBHTIS010003035">
    <property type="protein sequence ID" value="MFD1050702.1"/>
    <property type="molecule type" value="Genomic_DNA"/>
</dbReference>
<name>A0ABW3MJ42_9PSEU</name>
<feature type="non-terminal residue" evidence="2">
    <location>
        <position position="85"/>
    </location>
</feature>
<evidence type="ECO:0000256" key="1">
    <source>
        <dbReference type="SAM" id="MobiDB-lite"/>
    </source>
</evidence>
<feature type="region of interest" description="Disordered" evidence="1">
    <location>
        <begin position="64"/>
        <end position="85"/>
    </location>
</feature>
<comment type="caution">
    <text evidence="2">The sequence shown here is derived from an EMBL/GenBank/DDBJ whole genome shotgun (WGS) entry which is preliminary data.</text>
</comment>
<proteinExistence type="predicted"/>